<dbReference type="EMBL" id="CP163445">
    <property type="protein sequence ID" value="XDQ79703.1"/>
    <property type="molecule type" value="Genomic_DNA"/>
</dbReference>
<dbReference type="Pfam" id="PF06259">
    <property type="entry name" value="Abhydrolase_8"/>
    <property type="match status" value="1"/>
</dbReference>
<feature type="domain" description="DUF1023" evidence="1">
    <location>
        <begin position="318"/>
        <end position="482"/>
    </location>
</feature>
<evidence type="ECO:0000259" key="1">
    <source>
        <dbReference type="Pfam" id="PF06259"/>
    </source>
</evidence>
<dbReference type="AlphaFoldDB" id="A0AB39TKP3"/>
<accession>A0AB39TKP3</accession>
<proteinExistence type="predicted"/>
<dbReference type="Gene3D" id="1.10.287.1060">
    <property type="entry name" value="ESAT-6-like"/>
    <property type="match status" value="1"/>
</dbReference>
<name>A0AB39TKP3_9ACTN</name>
<protein>
    <submittedName>
        <fullName evidence="2">Alpha/beta hydrolase</fullName>
    </submittedName>
</protein>
<evidence type="ECO:0000313" key="2">
    <source>
        <dbReference type="EMBL" id="XDQ79703.1"/>
    </source>
</evidence>
<keyword evidence="2" id="KW-0378">Hydrolase</keyword>
<dbReference type="RefSeq" id="WP_369183461.1">
    <property type="nucleotide sequence ID" value="NZ_CP163445.1"/>
</dbReference>
<dbReference type="InterPro" id="IPR010427">
    <property type="entry name" value="DUF1023"/>
</dbReference>
<dbReference type="GO" id="GO:0016787">
    <property type="term" value="F:hydrolase activity"/>
    <property type="evidence" value="ECO:0007669"/>
    <property type="project" value="UniProtKB-KW"/>
</dbReference>
<reference evidence="2" key="1">
    <citation type="submission" date="2024-07" db="EMBL/GenBank/DDBJ databases">
        <authorList>
            <person name="Yu S.T."/>
        </authorList>
    </citation>
    <scope>NUCLEOTIDE SEQUENCE</scope>
    <source>
        <strain evidence="2">Y1</strain>
    </source>
</reference>
<organism evidence="2">
    <name type="scientific">Streptomyces sp. Y1</name>
    <dbReference type="NCBI Taxonomy" id="3238634"/>
    <lineage>
        <taxon>Bacteria</taxon>
        <taxon>Bacillati</taxon>
        <taxon>Actinomycetota</taxon>
        <taxon>Actinomycetes</taxon>
        <taxon>Kitasatosporales</taxon>
        <taxon>Streptomycetaceae</taxon>
        <taxon>Streptomyces</taxon>
    </lineage>
</organism>
<sequence length="548" mass="58507">MSSAYELLVAFDPHGLRDAAKAWKALAHTMESTATRHRSQVNGPLRRGWKGADAEAAFPFMDLTEQRLGIVRVEAEAAALALNTVADRIHQAQTNLTNAVHRAQDAKLTVSAEGIVDLPPEGPGEHNDPDAQAARRSLAELKTSFQQRIDTAIKDARTASDQGNKALGHLGADILGEQRGKGAVAETRTDVADVMKDLGLVDPYVPDGKDPQKNADWWKSLTPDQQESYLALDAAKIGNLDGIPATVRDEANRLVLDQKLDALEAGTPASFGLDQGAFDKRKAALTEIRKKLEENADAKDEQHQLFLLALEPEAFGGDGRAIVATGNPDKATHTSVFVPGTNTDFNGVPGQIDRIRQLQGYGKQYAKEGESVSVVSYLGYDAPESLPGASNPMRGLDGAEDMRRFSNGLRVAHGDPRTHLSYIAHSYGSFAVGVADSGGSHGLDADDIVTLGSPGMGVLYAGQLNVNPDHLWIGEASDDPTRLVGGFSLGPSPHVAGFGGNNIHIDTSGHGGYWDEGSDSLKNQGKIIAGKPPRTTWKEDPLWGSIPH</sequence>
<gene>
    <name evidence="2" type="ORF">AB2U05_15205</name>
</gene>